<feature type="domain" description="SHSP" evidence="1">
    <location>
        <begin position="42"/>
        <end position="146"/>
    </location>
</feature>
<dbReference type="EMBL" id="LAZR01000356">
    <property type="protein sequence ID" value="KKN72756.1"/>
    <property type="molecule type" value="Genomic_DNA"/>
</dbReference>
<dbReference type="PROSITE" id="PS01031">
    <property type="entry name" value="SHSP"/>
    <property type="match status" value="1"/>
</dbReference>
<evidence type="ECO:0000259" key="1">
    <source>
        <dbReference type="PROSITE" id="PS01031"/>
    </source>
</evidence>
<accession>A0A0F9VGV1</accession>
<dbReference type="Gene3D" id="2.60.40.790">
    <property type="match status" value="1"/>
</dbReference>
<dbReference type="InterPro" id="IPR008978">
    <property type="entry name" value="HSP20-like_chaperone"/>
</dbReference>
<dbReference type="AlphaFoldDB" id="A0A0F9VGV1"/>
<gene>
    <name evidence="2" type="ORF">LCGC14_0408080</name>
</gene>
<reference evidence="2" key="1">
    <citation type="journal article" date="2015" name="Nature">
        <title>Complex archaea that bridge the gap between prokaryotes and eukaryotes.</title>
        <authorList>
            <person name="Spang A."/>
            <person name="Saw J.H."/>
            <person name="Jorgensen S.L."/>
            <person name="Zaremba-Niedzwiedzka K."/>
            <person name="Martijn J."/>
            <person name="Lind A.E."/>
            <person name="van Eijk R."/>
            <person name="Schleper C."/>
            <person name="Guy L."/>
            <person name="Ettema T.J."/>
        </authorList>
    </citation>
    <scope>NUCLEOTIDE SEQUENCE</scope>
</reference>
<comment type="caution">
    <text evidence="2">The sequence shown here is derived from an EMBL/GenBank/DDBJ whole genome shotgun (WGS) entry which is preliminary data.</text>
</comment>
<dbReference type="CDD" id="cd00298">
    <property type="entry name" value="ACD_sHsps_p23-like"/>
    <property type="match status" value="1"/>
</dbReference>
<organism evidence="2">
    <name type="scientific">marine sediment metagenome</name>
    <dbReference type="NCBI Taxonomy" id="412755"/>
    <lineage>
        <taxon>unclassified sequences</taxon>
        <taxon>metagenomes</taxon>
        <taxon>ecological metagenomes</taxon>
    </lineage>
</organism>
<dbReference type="InterPro" id="IPR002068">
    <property type="entry name" value="A-crystallin/Hsp20_dom"/>
</dbReference>
<dbReference type="SUPFAM" id="SSF49764">
    <property type="entry name" value="HSP20-like chaperones"/>
    <property type="match status" value="1"/>
</dbReference>
<sequence length="162" mass="17427">VPMIGDIQIKLGGTALTARVGYDGVLARGLGRLWRGSVRSTEFRGQADANFSVLETLEKVTVVFRVPGYSRDELLLEATPHSVRLSGPKLSTEGRSGGALDRLVPLVEAVEPERITATLQDGLLTVDLPKAAWVQGKARRVPIKADPSVATAQHKEQPDNHA</sequence>
<dbReference type="Pfam" id="PF00011">
    <property type="entry name" value="HSP20"/>
    <property type="match status" value="1"/>
</dbReference>
<evidence type="ECO:0000313" key="2">
    <source>
        <dbReference type="EMBL" id="KKN72756.1"/>
    </source>
</evidence>
<protein>
    <recommendedName>
        <fullName evidence="1">SHSP domain-containing protein</fullName>
    </recommendedName>
</protein>
<feature type="non-terminal residue" evidence="2">
    <location>
        <position position="1"/>
    </location>
</feature>
<proteinExistence type="predicted"/>
<name>A0A0F9VGV1_9ZZZZ</name>